<dbReference type="AlphaFoldDB" id="A0A418XZ85"/>
<dbReference type="OrthoDB" id="6181789at2"/>
<proteinExistence type="predicted"/>
<name>A0A418XZ85_9GAMM</name>
<dbReference type="PROSITE" id="PS51257">
    <property type="entry name" value="PROKAR_LIPOPROTEIN"/>
    <property type="match status" value="1"/>
</dbReference>
<dbReference type="Gene3D" id="1.25.40.10">
    <property type="entry name" value="Tetratricopeptide repeat domain"/>
    <property type="match status" value="1"/>
</dbReference>
<dbReference type="SUPFAM" id="SSF48452">
    <property type="entry name" value="TPR-like"/>
    <property type="match status" value="1"/>
</dbReference>
<dbReference type="InterPro" id="IPR011990">
    <property type="entry name" value="TPR-like_helical_dom_sf"/>
</dbReference>
<dbReference type="Proteomes" id="UP000283734">
    <property type="component" value="Unassembled WGS sequence"/>
</dbReference>
<dbReference type="EMBL" id="QYYA01000002">
    <property type="protein sequence ID" value="RJG18321.1"/>
    <property type="molecule type" value="Genomic_DNA"/>
</dbReference>
<comment type="caution">
    <text evidence="1">The sequence shown here is derived from an EMBL/GenBank/DDBJ whole genome shotgun (WGS) entry which is preliminary data.</text>
</comment>
<accession>A0A418XZ85</accession>
<keyword evidence="2" id="KW-1185">Reference proteome</keyword>
<dbReference type="RefSeq" id="WP_022985733.1">
    <property type="nucleotide sequence ID" value="NZ_CAXGPP010000005.1"/>
</dbReference>
<reference evidence="1 2" key="1">
    <citation type="submission" date="2018-09" db="EMBL/GenBank/DDBJ databases">
        <title>Alcanivorax profundi sp. nov., isolated from 1000 m-depth seawater of the Mariana Trench.</title>
        <authorList>
            <person name="Liu J."/>
        </authorList>
    </citation>
    <scope>NUCLEOTIDE SEQUENCE [LARGE SCALE GENOMIC DNA]</scope>
    <source>
        <strain evidence="1 2">MTEO17</strain>
    </source>
</reference>
<sequence length="223" mass="24602">MRIWVYAAVVMLAGCAHQQPEQSASETLDLNNIVCKSALQPEQKVDLEMVDTLMAKGRNHAALARLEGKPMNALDHWLRYGQLLAASGKLDESEAVFRAMVNRCGDGRSEHGLGMVLLKRNQVVASLGHLEKARNLAPAAAQVRNDYGYALLLVGRYEDAAFELRTALELANGQGPVRQNVAVAYLLTDNEKGLQTLKSEYGFTADEMAYAEKLREQFGRVLK</sequence>
<evidence type="ECO:0000313" key="1">
    <source>
        <dbReference type="EMBL" id="RJG18321.1"/>
    </source>
</evidence>
<evidence type="ECO:0000313" key="2">
    <source>
        <dbReference type="Proteomes" id="UP000283734"/>
    </source>
</evidence>
<protein>
    <submittedName>
        <fullName evidence="1">Uncharacterized protein</fullName>
    </submittedName>
</protein>
<organism evidence="1 2">
    <name type="scientific">Alcanivorax profundi</name>
    <dbReference type="NCBI Taxonomy" id="2338368"/>
    <lineage>
        <taxon>Bacteria</taxon>
        <taxon>Pseudomonadati</taxon>
        <taxon>Pseudomonadota</taxon>
        <taxon>Gammaproteobacteria</taxon>
        <taxon>Oceanospirillales</taxon>
        <taxon>Alcanivoracaceae</taxon>
        <taxon>Alcanivorax</taxon>
    </lineage>
</organism>
<gene>
    <name evidence="1" type="ORF">D4A39_07565</name>
</gene>